<dbReference type="Pfam" id="PF22029">
    <property type="entry name" value="PhyR_sigma2"/>
    <property type="match status" value="1"/>
</dbReference>
<protein>
    <submittedName>
        <fullName evidence="7">Sigma-70 family RNA polymerase sigma factor</fullName>
    </submittedName>
</protein>
<keyword evidence="8" id="KW-1185">Reference proteome</keyword>
<evidence type="ECO:0000256" key="2">
    <source>
        <dbReference type="ARBA" id="ARBA00023015"/>
    </source>
</evidence>
<organism evidence="7 8">
    <name type="scientific">Hwanghaeella grinnelliae</name>
    <dbReference type="NCBI Taxonomy" id="2500179"/>
    <lineage>
        <taxon>Bacteria</taxon>
        <taxon>Pseudomonadati</taxon>
        <taxon>Pseudomonadota</taxon>
        <taxon>Alphaproteobacteria</taxon>
        <taxon>Rhodospirillales</taxon>
        <taxon>Rhodospirillaceae</taxon>
        <taxon>Hwanghaeella</taxon>
    </lineage>
</organism>
<comment type="caution">
    <text evidence="7">The sequence shown here is derived from an EMBL/GenBank/DDBJ whole genome shotgun (WGS) entry which is preliminary data.</text>
</comment>
<evidence type="ECO:0000259" key="6">
    <source>
        <dbReference type="Pfam" id="PF22029"/>
    </source>
</evidence>
<feature type="domain" description="RNA polymerase sigma factor 70 region 4 type 2" evidence="5">
    <location>
        <begin position="104"/>
        <end position="155"/>
    </location>
</feature>
<dbReference type="Gene3D" id="1.10.10.10">
    <property type="entry name" value="Winged helix-like DNA-binding domain superfamily/Winged helix DNA-binding domain"/>
    <property type="match status" value="1"/>
</dbReference>
<name>A0A3S2ZA43_9PROT</name>
<dbReference type="InterPro" id="IPR013324">
    <property type="entry name" value="RNA_pol_sigma_r3/r4-like"/>
</dbReference>
<dbReference type="GO" id="GO:0016987">
    <property type="term" value="F:sigma factor activity"/>
    <property type="evidence" value="ECO:0007669"/>
    <property type="project" value="UniProtKB-KW"/>
</dbReference>
<keyword evidence="2" id="KW-0805">Transcription regulation</keyword>
<reference evidence="8" key="1">
    <citation type="submission" date="2019-01" db="EMBL/GenBank/DDBJ databases">
        <title>Gri0909 isolated from a small marine red alga.</title>
        <authorList>
            <person name="Kim J."/>
            <person name="Jeong S.E."/>
            <person name="Jeon C.O."/>
        </authorList>
    </citation>
    <scope>NUCLEOTIDE SEQUENCE [LARGE SCALE GENOMIC DNA]</scope>
    <source>
        <strain evidence="8">Gri0909</strain>
    </source>
</reference>
<dbReference type="SUPFAM" id="SSF88946">
    <property type="entry name" value="Sigma2 domain of RNA polymerase sigma factors"/>
    <property type="match status" value="1"/>
</dbReference>
<dbReference type="InterPro" id="IPR013249">
    <property type="entry name" value="RNA_pol_sigma70_r4_t2"/>
</dbReference>
<dbReference type="InterPro" id="IPR036388">
    <property type="entry name" value="WH-like_DNA-bd_sf"/>
</dbReference>
<dbReference type="PANTHER" id="PTHR43133:SF25">
    <property type="entry name" value="RNA POLYMERASE SIGMA FACTOR RFAY-RELATED"/>
    <property type="match status" value="1"/>
</dbReference>
<dbReference type="OrthoDB" id="9803470at2"/>
<dbReference type="PANTHER" id="PTHR43133">
    <property type="entry name" value="RNA POLYMERASE ECF-TYPE SIGMA FACTO"/>
    <property type="match status" value="1"/>
</dbReference>
<dbReference type="GO" id="GO:0006352">
    <property type="term" value="P:DNA-templated transcription initiation"/>
    <property type="evidence" value="ECO:0007669"/>
    <property type="project" value="InterPro"/>
</dbReference>
<evidence type="ECO:0000259" key="5">
    <source>
        <dbReference type="Pfam" id="PF08281"/>
    </source>
</evidence>
<dbReference type="Gene3D" id="1.10.1740.10">
    <property type="match status" value="1"/>
</dbReference>
<dbReference type="Proteomes" id="UP000287447">
    <property type="component" value="Unassembled WGS sequence"/>
</dbReference>
<dbReference type="RefSeq" id="WP_127764371.1">
    <property type="nucleotide sequence ID" value="NZ_SADE01000001.1"/>
</dbReference>
<evidence type="ECO:0000313" key="7">
    <source>
        <dbReference type="EMBL" id="RVU38999.1"/>
    </source>
</evidence>
<comment type="similarity">
    <text evidence="1">Belongs to the sigma-70 factor family. ECF subfamily.</text>
</comment>
<dbReference type="Pfam" id="PF08281">
    <property type="entry name" value="Sigma70_r4_2"/>
    <property type="match status" value="1"/>
</dbReference>
<dbReference type="GO" id="GO:0003677">
    <property type="term" value="F:DNA binding"/>
    <property type="evidence" value="ECO:0007669"/>
    <property type="project" value="InterPro"/>
</dbReference>
<dbReference type="AlphaFoldDB" id="A0A3S2ZA43"/>
<proteinExistence type="inferred from homology"/>
<dbReference type="InterPro" id="IPR039425">
    <property type="entry name" value="RNA_pol_sigma-70-like"/>
</dbReference>
<dbReference type="InterPro" id="IPR013325">
    <property type="entry name" value="RNA_pol_sigma_r2"/>
</dbReference>
<dbReference type="InterPro" id="IPR053866">
    <property type="entry name" value="PhyR_sigma2"/>
</dbReference>
<evidence type="ECO:0000313" key="8">
    <source>
        <dbReference type="Proteomes" id="UP000287447"/>
    </source>
</evidence>
<dbReference type="SUPFAM" id="SSF88659">
    <property type="entry name" value="Sigma3 and sigma4 domains of RNA polymerase sigma factors"/>
    <property type="match status" value="1"/>
</dbReference>
<sequence>MCIVREQISDQIPHLERFAMSLVGHSRRADADDLVQDCVERALVKAEQFEPGTNLRAWLFTMMRNLFLSGKRHDKVRSAHVELVSKQEMNSRPADQAVSLLLKQTDRAIKTLPKKDQALIRDVAVYDMPYQQIAEARNERVGTLKSRLSRARIKLRDQIGFAVNDSDFSMAA</sequence>
<dbReference type="EMBL" id="SADE01000001">
    <property type="protein sequence ID" value="RVU38999.1"/>
    <property type="molecule type" value="Genomic_DNA"/>
</dbReference>
<evidence type="ECO:0000256" key="1">
    <source>
        <dbReference type="ARBA" id="ARBA00010641"/>
    </source>
</evidence>
<evidence type="ECO:0000256" key="4">
    <source>
        <dbReference type="ARBA" id="ARBA00023163"/>
    </source>
</evidence>
<keyword evidence="4" id="KW-0804">Transcription</keyword>
<accession>A0A3S2ZA43</accession>
<dbReference type="NCBIfam" id="TIGR02937">
    <property type="entry name" value="sigma70-ECF"/>
    <property type="match status" value="1"/>
</dbReference>
<keyword evidence="3" id="KW-0731">Sigma factor</keyword>
<dbReference type="InterPro" id="IPR014284">
    <property type="entry name" value="RNA_pol_sigma-70_dom"/>
</dbReference>
<gene>
    <name evidence="7" type="ORF">EOI86_06995</name>
</gene>
<feature type="domain" description="PhyR sigma2" evidence="6">
    <location>
        <begin position="8"/>
        <end position="63"/>
    </location>
</feature>
<evidence type="ECO:0000256" key="3">
    <source>
        <dbReference type="ARBA" id="ARBA00023082"/>
    </source>
</evidence>